<reference evidence="6 7" key="1">
    <citation type="submission" date="2019-08" db="EMBL/GenBank/DDBJ databases">
        <title>In-depth cultivation of the pig gut microbiome towards novel bacterial diversity and tailored functional studies.</title>
        <authorList>
            <person name="Wylensek D."/>
            <person name="Hitch T.C.A."/>
            <person name="Clavel T."/>
        </authorList>
    </citation>
    <scope>NUCLEOTIDE SEQUENCE [LARGE SCALE GENOMIC DNA]</scope>
    <source>
        <strain evidence="6 7">WB03_NA08</strain>
    </source>
</reference>
<dbReference type="Pfam" id="PF00849">
    <property type="entry name" value="PseudoU_synth_2"/>
    <property type="match status" value="1"/>
</dbReference>
<comment type="caution">
    <text evidence="6">The sequence shown here is derived from an EMBL/GenBank/DDBJ whole genome shotgun (WGS) entry which is preliminary data.</text>
</comment>
<dbReference type="GO" id="GO:0003723">
    <property type="term" value="F:RNA binding"/>
    <property type="evidence" value="ECO:0007669"/>
    <property type="project" value="InterPro"/>
</dbReference>
<dbReference type="Gene3D" id="3.30.2350.10">
    <property type="entry name" value="Pseudouridine synthase"/>
    <property type="match status" value="1"/>
</dbReference>
<feature type="compositionally biased region" description="Basic and acidic residues" evidence="4">
    <location>
        <begin position="11"/>
        <end position="25"/>
    </location>
</feature>
<dbReference type="PANTHER" id="PTHR21600:SF84">
    <property type="entry name" value="PSEUDOURIDINE SYNTHASE RSUA_RLUA-LIKE DOMAIN-CONTAINING PROTEIN"/>
    <property type="match status" value="1"/>
</dbReference>
<evidence type="ECO:0000256" key="1">
    <source>
        <dbReference type="ARBA" id="ARBA00000073"/>
    </source>
</evidence>
<feature type="domain" description="Pseudouridine synthase RsuA/RluA-like" evidence="5">
    <location>
        <begin position="102"/>
        <end position="249"/>
    </location>
</feature>
<dbReference type="InterPro" id="IPR050188">
    <property type="entry name" value="RluA_PseudoU_synthase"/>
</dbReference>
<evidence type="ECO:0000259" key="5">
    <source>
        <dbReference type="Pfam" id="PF00849"/>
    </source>
</evidence>
<organism evidence="6 7">
    <name type="scientific">Scrofimicrobium canadense</name>
    <dbReference type="NCBI Taxonomy" id="2652290"/>
    <lineage>
        <taxon>Bacteria</taxon>
        <taxon>Bacillati</taxon>
        <taxon>Actinomycetota</taxon>
        <taxon>Actinomycetes</taxon>
        <taxon>Actinomycetales</taxon>
        <taxon>Actinomycetaceae</taxon>
        <taxon>Scrofimicrobium</taxon>
    </lineage>
</organism>
<dbReference type="GO" id="GO:0000455">
    <property type="term" value="P:enzyme-directed rRNA pseudouridine synthesis"/>
    <property type="evidence" value="ECO:0007669"/>
    <property type="project" value="TreeGrafter"/>
</dbReference>
<dbReference type="GO" id="GO:0140098">
    <property type="term" value="F:catalytic activity, acting on RNA"/>
    <property type="evidence" value="ECO:0007669"/>
    <property type="project" value="UniProtKB-ARBA"/>
</dbReference>
<evidence type="ECO:0000313" key="7">
    <source>
        <dbReference type="Proteomes" id="UP000470875"/>
    </source>
</evidence>
<evidence type="ECO:0000313" key="6">
    <source>
        <dbReference type="EMBL" id="MSS83433.1"/>
    </source>
</evidence>
<sequence length="306" mass="34799">MLERSPLPPRRGLDAAKLRTPDRNKGPSSPWRTMGEWLTERVPANVPVADMIARGDFVYSSGAAVLADDAYRPHTLIWFYREEVEEPEVPGRIDIVYEDDKILIVDKPPFLATMPRGSHVRQSVVVRLRFELGLPELAPMHRLDKDTSGLLALTKERRWRGAYQSLFERGAVSKTYWALANESSHLSFPITVRNHIAKNRGELQARVIPGLPANSETLIERESTCGRYGLYRLTPRTGKTHQLRVHLSHVGIPIMGDWLYPTVRDRALTDFSQPMQLLAGELSFTDPYSGEKRHWASKRTLPIQSE</sequence>
<keyword evidence="7" id="KW-1185">Reference proteome</keyword>
<dbReference type="InterPro" id="IPR006145">
    <property type="entry name" value="PsdUridine_synth_RsuA/RluA"/>
</dbReference>
<protein>
    <recommendedName>
        <fullName evidence="2">RNA pseudouridylate synthase</fullName>
    </recommendedName>
    <alternativeName>
        <fullName evidence="3">RNA-uridine isomerase</fullName>
    </alternativeName>
</protein>
<dbReference type="GO" id="GO:0009982">
    <property type="term" value="F:pseudouridine synthase activity"/>
    <property type="evidence" value="ECO:0007669"/>
    <property type="project" value="InterPro"/>
</dbReference>
<evidence type="ECO:0000256" key="4">
    <source>
        <dbReference type="SAM" id="MobiDB-lite"/>
    </source>
</evidence>
<evidence type="ECO:0000256" key="3">
    <source>
        <dbReference type="ARBA" id="ARBA00033164"/>
    </source>
</evidence>
<name>A0A6N7W4J0_9ACTO</name>
<gene>
    <name evidence="6" type="ORF">FYJ24_01365</name>
</gene>
<feature type="region of interest" description="Disordered" evidence="4">
    <location>
        <begin position="1"/>
        <end position="34"/>
    </location>
</feature>
<accession>A0A6N7W4J0</accession>
<comment type="catalytic activity">
    <reaction evidence="1">
        <text>a uridine in RNA = a pseudouridine in RNA</text>
        <dbReference type="Rhea" id="RHEA:48348"/>
        <dbReference type="Rhea" id="RHEA-COMP:12068"/>
        <dbReference type="Rhea" id="RHEA-COMP:12069"/>
        <dbReference type="ChEBI" id="CHEBI:65314"/>
        <dbReference type="ChEBI" id="CHEBI:65315"/>
    </reaction>
</comment>
<dbReference type="RefSeq" id="WP_206192421.1">
    <property type="nucleotide sequence ID" value="NZ_VULO01000001.1"/>
</dbReference>
<dbReference type="PANTHER" id="PTHR21600">
    <property type="entry name" value="MITOCHONDRIAL RNA PSEUDOURIDINE SYNTHASE"/>
    <property type="match status" value="1"/>
</dbReference>
<dbReference type="EMBL" id="VULO01000001">
    <property type="protein sequence ID" value="MSS83433.1"/>
    <property type="molecule type" value="Genomic_DNA"/>
</dbReference>
<dbReference type="Proteomes" id="UP000470875">
    <property type="component" value="Unassembled WGS sequence"/>
</dbReference>
<evidence type="ECO:0000256" key="2">
    <source>
        <dbReference type="ARBA" id="ARBA00031870"/>
    </source>
</evidence>
<dbReference type="AlphaFoldDB" id="A0A6N7W4J0"/>
<dbReference type="InterPro" id="IPR020103">
    <property type="entry name" value="PsdUridine_synth_cat_dom_sf"/>
</dbReference>
<dbReference type="SUPFAM" id="SSF55120">
    <property type="entry name" value="Pseudouridine synthase"/>
    <property type="match status" value="1"/>
</dbReference>
<proteinExistence type="predicted"/>